<name>A0A6V7RMA8_9STAP</name>
<accession>A0A6V7RMA8</accession>
<evidence type="ECO:0000313" key="8">
    <source>
        <dbReference type="Proteomes" id="UP000545588"/>
    </source>
</evidence>
<dbReference type="InterPro" id="IPR000914">
    <property type="entry name" value="SBP_5_dom"/>
</dbReference>
<dbReference type="GO" id="GO:1904680">
    <property type="term" value="F:peptide transmembrane transporter activity"/>
    <property type="evidence" value="ECO:0007669"/>
    <property type="project" value="TreeGrafter"/>
</dbReference>
<dbReference type="AlphaFoldDB" id="A0A6V7RMA8"/>
<dbReference type="EMBL" id="JACHFF010000001">
    <property type="protein sequence ID" value="MBB6422155.1"/>
    <property type="molecule type" value="Genomic_DNA"/>
</dbReference>
<evidence type="ECO:0000313" key="7">
    <source>
        <dbReference type="Proteomes" id="UP000534001"/>
    </source>
</evidence>
<sequence>MVSEINIIDDYNIELVTEYPYAPLLNNLSHGAGKMISKDLIDADYTNALEQAESDLSLEEYYELRTAGGEEHEAAVEDISQYVGEKVETGPVGTNYFKFESRNPGEETVVSRNDDYWNTPALLDDITFKVVTEPATRIAELESGSSDAIISTLTSNTDRVEQTDGMTLMRSDAVNVDYIGFNTSKAPFDNPKIRQAISHAFDSEAVLDGVYNGSGMPADGPLAPALLGYSEELEGREYDMARAEELLDEADAEDLTINLMVNDDNPERLDVALWLQESLNEIGVTLNVEQVEWGAYLDATGNAEHDMFILGWGNTTGDPDETITSLYHTDNAGNNGNRAFYSNPELDEILDNARQETDEAAREQMYIEAQEIIIEEAPSIFIRHGEYLNAHNGNVHEFKADGFNMLDFSETYIDEE</sequence>
<dbReference type="InterPro" id="IPR039424">
    <property type="entry name" value="SBP_5"/>
</dbReference>
<feature type="domain" description="Solute-binding protein family 5" evidence="4">
    <location>
        <begin position="3"/>
        <end position="333"/>
    </location>
</feature>
<dbReference type="PANTHER" id="PTHR30290:SF9">
    <property type="entry name" value="OLIGOPEPTIDE-BINDING PROTEIN APPA"/>
    <property type="match status" value="1"/>
</dbReference>
<dbReference type="SUPFAM" id="SSF53850">
    <property type="entry name" value="Periplasmic binding protein-like II"/>
    <property type="match status" value="1"/>
</dbReference>
<comment type="similarity">
    <text evidence="1">Belongs to the bacterial solute-binding protein 5 family.</text>
</comment>
<protein>
    <submittedName>
        <fullName evidence="5">Glutathione-binding protein GsiB</fullName>
    </submittedName>
    <submittedName>
        <fullName evidence="6">Peptide/nickel transport system substrate-binding protein</fullName>
    </submittedName>
</protein>
<evidence type="ECO:0000313" key="5">
    <source>
        <dbReference type="EMBL" id="CAD2079503.1"/>
    </source>
</evidence>
<dbReference type="GO" id="GO:0015833">
    <property type="term" value="P:peptide transport"/>
    <property type="evidence" value="ECO:0007669"/>
    <property type="project" value="TreeGrafter"/>
</dbReference>
<reference evidence="5 7" key="1">
    <citation type="submission" date="2020-07" db="EMBL/GenBank/DDBJ databases">
        <authorList>
            <person name="Criscuolo A."/>
        </authorList>
    </citation>
    <scope>NUCLEOTIDE SEQUENCE [LARGE SCALE GENOMIC DNA]</scope>
    <source>
        <strain evidence="5">CIP111751</strain>
    </source>
</reference>
<gene>
    <name evidence="5" type="primary">gsiB_3</name>
    <name evidence="6" type="ORF">HNR41_000081</name>
    <name evidence="5" type="ORF">JEOCOQ751_01500</name>
</gene>
<keyword evidence="8" id="KW-1185">Reference proteome</keyword>
<evidence type="ECO:0000313" key="6">
    <source>
        <dbReference type="EMBL" id="MBB6422155.1"/>
    </source>
</evidence>
<keyword evidence="3" id="KW-0732">Signal</keyword>
<dbReference type="Proteomes" id="UP000534001">
    <property type="component" value="Unassembled WGS sequence"/>
</dbReference>
<proteinExistence type="inferred from homology"/>
<dbReference type="Pfam" id="PF00496">
    <property type="entry name" value="SBP_bac_5"/>
    <property type="match status" value="1"/>
</dbReference>
<dbReference type="PANTHER" id="PTHR30290">
    <property type="entry name" value="PERIPLASMIC BINDING COMPONENT OF ABC TRANSPORTER"/>
    <property type="match status" value="1"/>
</dbReference>
<dbReference type="Gene3D" id="3.10.105.10">
    <property type="entry name" value="Dipeptide-binding Protein, Domain 3"/>
    <property type="match status" value="1"/>
</dbReference>
<dbReference type="Gene3D" id="3.90.76.10">
    <property type="entry name" value="Dipeptide-binding Protein, Domain 1"/>
    <property type="match status" value="1"/>
</dbReference>
<evidence type="ECO:0000259" key="4">
    <source>
        <dbReference type="Pfam" id="PF00496"/>
    </source>
</evidence>
<dbReference type="EMBL" id="CAJEWA010000006">
    <property type="protein sequence ID" value="CAD2079503.1"/>
    <property type="molecule type" value="Genomic_DNA"/>
</dbReference>
<dbReference type="Proteomes" id="UP000545588">
    <property type="component" value="Unassembled WGS sequence"/>
</dbReference>
<reference evidence="6 8" key="2">
    <citation type="submission" date="2020-08" db="EMBL/GenBank/DDBJ databases">
        <title>Genomic Encyclopedia of Type Strains, Phase IV (KMG-IV): sequencing the most valuable type-strain genomes for metagenomic binning, comparative biology and taxonomic classification.</title>
        <authorList>
            <person name="Goeker M."/>
        </authorList>
    </citation>
    <scope>NUCLEOTIDE SEQUENCE [LARGE SCALE GENOMIC DNA]</scope>
    <source>
        <strain evidence="6 8">DSM 22419</strain>
    </source>
</reference>
<evidence type="ECO:0000256" key="1">
    <source>
        <dbReference type="ARBA" id="ARBA00005695"/>
    </source>
</evidence>
<dbReference type="Gene3D" id="3.40.190.10">
    <property type="entry name" value="Periplasmic binding protein-like II"/>
    <property type="match status" value="1"/>
</dbReference>
<keyword evidence="2" id="KW-0813">Transport</keyword>
<evidence type="ECO:0000256" key="3">
    <source>
        <dbReference type="ARBA" id="ARBA00022729"/>
    </source>
</evidence>
<organism evidence="5 7">
    <name type="scientific">Jeotgalicoccus coquinae</name>
    <dbReference type="NCBI Taxonomy" id="709509"/>
    <lineage>
        <taxon>Bacteria</taxon>
        <taxon>Bacillati</taxon>
        <taxon>Bacillota</taxon>
        <taxon>Bacilli</taxon>
        <taxon>Bacillales</taxon>
        <taxon>Staphylococcaceae</taxon>
        <taxon>Jeotgalicoccus</taxon>
    </lineage>
</organism>
<evidence type="ECO:0000256" key="2">
    <source>
        <dbReference type="ARBA" id="ARBA00022448"/>
    </source>
</evidence>
<comment type="caution">
    <text evidence="5">The sequence shown here is derived from an EMBL/GenBank/DDBJ whole genome shotgun (WGS) entry which is preliminary data.</text>
</comment>